<dbReference type="SUPFAM" id="SSF56112">
    <property type="entry name" value="Protein kinase-like (PK-like)"/>
    <property type="match status" value="1"/>
</dbReference>
<evidence type="ECO:0000313" key="3">
    <source>
        <dbReference type="Proteomes" id="UP001164929"/>
    </source>
</evidence>
<dbReference type="Proteomes" id="UP001164929">
    <property type="component" value="Chromosome 7"/>
</dbReference>
<proteinExistence type="predicted"/>
<comment type="caution">
    <text evidence="2">The sequence shown here is derived from an EMBL/GenBank/DDBJ whole genome shotgun (WGS) entry which is preliminary data.</text>
</comment>
<dbReference type="InterPro" id="IPR000719">
    <property type="entry name" value="Prot_kinase_dom"/>
</dbReference>
<dbReference type="Gene3D" id="1.10.510.10">
    <property type="entry name" value="Transferase(Phosphotransferase) domain 1"/>
    <property type="match status" value="1"/>
</dbReference>
<dbReference type="PANTHER" id="PTHR48011">
    <property type="entry name" value="CCR4-NOT TRANSCRIPTIONAL COMPLEX SUBUNIT CAF120-RELATED"/>
    <property type="match status" value="1"/>
</dbReference>
<dbReference type="PANTHER" id="PTHR48011:SF18">
    <property type="entry name" value="MITOGEN-ACTIVATED PROTEIN KINASE KINASE KINASE 19-RELATED"/>
    <property type="match status" value="1"/>
</dbReference>
<dbReference type="InterPro" id="IPR011009">
    <property type="entry name" value="Kinase-like_dom_sf"/>
</dbReference>
<organism evidence="2 3">
    <name type="scientific">Populus alba x Populus x berolinensis</name>
    <dbReference type="NCBI Taxonomy" id="444605"/>
    <lineage>
        <taxon>Eukaryota</taxon>
        <taxon>Viridiplantae</taxon>
        <taxon>Streptophyta</taxon>
        <taxon>Embryophyta</taxon>
        <taxon>Tracheophyta</taxon>
        <taxon>Spermatophyta</taxon>
        <taxon>Magnoliopsida</taxon>
        <taxon>eudicotyledons</taxon>
        <taxon>Gunneridae</taxon>
        <taxon>Pentapetalae</taxon>
        <taxon>rosids</taxon>
        <taxon>fabids</taxon>
        <taxon>Malpighiales</taxon>
        <taxon>Salicaceae</taxon>
        <taxon>Saliceae</taxon>
        <taxon>Populus</taxon>
    </lineage>
</organism>
<keyword evidence="3" id="KW-1185">Reference proteome</keyword>
<dbReference type="GO" id="GO:0004672">
    <property type="term" value="F:protein kinase activity"/>
    <property type="evidence" value="ECO:0007669"/>
    <property type="project" value="InterPro"/>
</dbReference>
<evidence type="ECO:0000313" key="2">
    <source>
        <dbReference type="EMBL" id="KAJ6990252.1"/>
    </source>
</evidence>
<evidence type="ECO:0000259" key="1">
    <source>
        <dbReference type="PROSITE" id="PS50011"/>
    </source>
</evidence>
<dbReference type="GO" id="GO:0005524">
    <property type="term" value="F:ATP binding"/>
    <property type="evidence" value="ECO:0007669"/>
    <property type="project" value="InterPro"/>
</dbReference>
<dbReference type="AlphaFoldDB" id="A0AAD6QH24"/>
<gene>
    <name evidence="2" type="ORF">NC653_018714</name>
</gene>
<dbReference type="InterPro" id="IPR052751">
    <property type="entry name" value="Plant_MAPKKK"/>
</dbReference>
<sequence>MVLFENGEVKIADLGLAKKAGEKQEGVEIRRTPLYMAPESVENIEYETGEGDEMPIIPEELSQEGKDFLSRIRHKDGLLRCFWNILLLLINGKTLLH</sequence>
<reference evidence="2" key="1">
    <citation type="journal article" date="2023" name="Mol. Ecol. Resour.">
        <title>Chromosome-level genome assembly of a triploid poplar Populus alba 'Berolinensis'.</title>
        <authorList>
            <person name="Chen S."/>
            <person name="Yu Y."/>
            <person name="Wang X."/>
            <person name="Wang S."/>
            <person name="Zhang T."/>
            <person name="Zhou Y."/>
            <person name="He R."/>
            <person name="Meng N."/>
            <person name="Wang Y."/>
            <person name="Liu W."/>
            <person name="Liu Z."/>
            <person name="Liu J."/>
            <person name="Guo Q."/>
            <person name="Huang H."/>
            <person name="Sederoff R.R."/>
            <person name="Wang G."/>
            <person name="Qu G."/>
            <person name="Chen S."/>
        </authorList>
    </citation>
    <scope>NUCLEOTIDE SEQUENCE</scope>
    <source>
        <strain evidence="2">SC-2020</strain>
    </source>
</reference>
<dbReference type="PROSITE" id="PS50011">
    <property type="entry name" value="PROTEIN_KINASE_DOM"/>
    <property type="match status" value="1"/>
</dbReference>
<dbReference type="GO" id="GO:0007165">
    <property type="term" value="P:signal transduction"/>
    <property type="evidence" value="ECO:0007669"/>
    <property type="project" value="TreeGrafter"/>
</dbReference>
<name>A0AAD6QH24_9ROSI</name>
<accession>A0AAD6QH24</accession>
<feature type="domain" description="Protein kinase" evidence="1">
    <location>
        <begin position="1"/>
        <end position="97"/>
    </location>
</feature>
<dbReference type="EMBL" id="JAQIZT010000007">
    <property type="protein sequence ID" value="KAJ6990252.1"/>
    <property type="molecule type" value="Genomic_DNA"/>
</dbReference>
<protein>
    <recommendedName>
        <fullName evidence="1">Protein kinase domain-containing protein</fullName>
    </recommendedName>
</protein>